<accession>A0ABV0EJ35</accession>
<name>A0ABV0EJ35_9BURK</name>
<dbReference type="Gene3D" id="3.40.1260.10">
    <property type="entry name" value="DsrEFH-like"/>
    <property type="match status" value="1"/>
</dbReference>
<proteinExistence type="predicted"/>
<evidence type="ECO:0008006" key="4">
    <source>
        <dbReference type="Google" id="ProtNLM"/>
    </source>
</evidence>
<protein>
    <recommendedName>
        <fullName evidence="4">DsrE family protein</fullName>
    </recommendedName>
</protein>
<feature type="chain" id="PRO_5046828265" description="DsrE family protein" evidence="1">
    <location>
        <begin position="20"/>
        <end position="169"/>
    </location>
</feature>
<comment type="caution">
    <text evidence="2">The sequence shown here is derived from an EMBL/GenBank/DDBJ whole genome shotgun (WGS) entry which is preliminary data.</text>
</comment>
<gene>
    <name evidence="2" type="ORF">V6E02_11560</name>
</gene>
<dbReference type="Proteomes" id="UP001482231">
    <property type="component" value="Unassembled WGS sequence"/>
</dbReference>
<evidence type="ECO:0000313" key="3">
    <source>
        <dbReference type="Proteomes" id="UP001482231"/>
    </source>
</evidence>
<keyword evidence="3" id="KW-1185">Reference proteome</keyword>
<organism evidence="2 3">
    <name type="scientific">Thiobacter aerophilum</name>
    <dbReference type="NCBI Taxonomy" id="3121275"/>
    <lineage>
        <taxon>Bacteria</taxon>
        <taxon>Pseudomonadati</taxon>
        <taxon>Pseudomonadota</taxon>
        <taxon>Betaproteobacteria</taxon>
        <taxon>Burkholderiales</taxon>
        <taxon>Thiobacteraceae</taxon>
        <taxon>Thiobacter</taxon>
    </lineage>
</organism>
<evidence type="ECO:0000313" key="2">
    <source>
        <dbReference type="EMBL" id="MEO1767847.1"/>
    </source>
</evidence>
<keyword evidence="1" id="KW-0732">Signal</keyword>
<dbReference type="EMBL" id="JBAJEX010000011">
    <property type="protein sequence ID" value="MEO1767847.1"/>
    <property type="molecule type" value="Genomic_DNA"/>
</dbReference>
<dbReference type="RefSeq" id="WP_347308957.1">
    <property type="nucleotide sequence ID" value="NZ_JBAJEX010000011.1"/>
</dbReference>
<dbReference type="InterPro" id="IPR027396">
    <property type="entry name" value="DsrEFH-like"/>
</dbReference>
<reference evidence="2 3" key="1">
    <citation type="submission" date="2024-02" db="EMBL/GenBank/DDBJ databases">
        <title>New thermophilic sulfur-oxidizing bacteria from a hot springs of the Uzon caldera (Kamchatka, Russia).</title>
        <authorList>
            <person name="Dukat A.M."/>
            <person name="Elcheninov A.G."/>
            <person name="Frolov E.N."/>
        </authorList>
    </citation>
    <scope>NUCLEOTIDE SEQUENCE [LARGE SCALE GENOMIC DNA]</scope>
    <source>
        <strain evidence="2 3">AK1</strain>
    </source>
</reference>
<sequence length="169" mass="18098">MFRTFLLATAWWIAATAAADDHPAVARLLASDQPPPGVVFEIVTGDPQALVWVVPQVSDYARRLRARFPELALAVVSHGQEMFALAAEAQALAPTVHAGITHLVREEGIPVHVCETYAGWRGVGAEAFPDYVTVSAAGPAQVADYLALGYVRVQITGKSAQTPEPNRVE</sequence>
<evidence type="ECO:0000256" key="1">
    <source>
        <dbReference type="SAM" id="SignalP"/>
    </source>
</evidence>
<feature type="signal peptide" evidence="1">
    <location>
        <begin position="1"/>
        <end position="19"/>
    </location>
</feature>
<dbReference type="SUPFAM" id="SSF75169">
    <property type="entry name" value="DsrEFH-like"/>
    <property type="match status" value="1"/>
</dbReference>